<keyword evidence="1 5" id="KW-0597">Phosphoprotein</keyword>
<dbReference type="Pfam" id="PF00072">
    <property type="entry name" value="Response_reg"/>
    <property type="match status" value="1"/>
</dbReference>
<dbReference type="PROSITE" id="PS50110">
    <property type="entry name" value="RESPONSE_REGULATORY"/>
    <property type="match status" value="1"/>
</dbReference>
<dbReference type="Pfam" id="PF00196">
    <property type="entry name" value="GerE"/>
    <property type="match status" value="1"/>
</dbReference>
<organism evidence="8 9">
    <name type="scientific">Kitasatospora griseola</name>
    <name type="common">Streptomyces griseolosporeus</name>
    <dbReference type="NCBI Taxonomy" id="2064"/>
    <lineage>
        <taxon>Bacteria</taxon>
        <taxon>Bacillati</taxon>
        <taxon>Actinomycetota</taxon>
        <taxon>Actinomycetes</taxon>
        <taxon>Kitasatosporales</taxon>
        <taxon>Streptomycetaceae</taxon>
        <taxon>Kitasatospora</taxon>
    </lineage>
</organism>
<dbReference type="PANTHER" id="PTHR43214">
    <property type="entry name" value="TWO-COMPONENT RESPONSE REGULATOR"/>
    <property type="match status" value="1"/>
</dbReference>
<evidence type="ECO:0000256" key="2">
    <source>
        <dbReference type="ARBA" id="ARBA00023015"/>
    </source>
</evidence>
<dbReference type="EMBL" id="JXZB01000004">
    <property type="protein sequence ID" value="KIQ63041.1"/>
    <property type="molecule type" value="Genomic_DNA"/>
</dbReference>
<keyword evidence="2" id="KW-0805">Transcription regulation</keyword>
<feature type="modified residue" description="4-aspartylphosphate" evidence="5">
    <location>
        <position position="55"/>
    </location>
</feature>
<dbReference type="Proteomes" id="UP000032066">
    <property type="component" value="Unassembled WGS sequence"/>
</dbReference>
<keyword evidence="3" id="KW-0238">DNA-binding</keyword>
<evidence type="ECO:0000256" key="1">
    <source>
        <dbReference type="ARBA" id="ARBA00022553"/>
    </source>
</evidence>
<evidence type="ECO:0000313" key="8">
    <source>
        <dbReference type="EMBL" id="KIQ63041.1"/>
    </source>
</evidence>
<dbReference type="RefSeq" id="WP_043915382.1">
    <property type="nucleotide sequence ID" value="NZ_JXZB01000004.1"/>
</dbReference>
<dbReference type="PANTHER" id="PTHR43214:SF24">
    <property type="entry name" value="TRANSCRIPTIONAL REGULATORY PROTEIN NARL-RELATED"/>
    <property type="match status" value="1"/>
</dbReference>
<evidence type="ECO:0000259" key="6">
    <source>
        <dbReference type="PROSITE" id="PS50043"/>
    </source>
</evidence>
<dbReference type="InterPro" id="IPR039420">
    <property type="entry name" value="WalR-like"/>
</dbReference>
<dbReference type="PATRIC" id="fig|2064.6.peg.6357"/>
<accession>A0A0D0NV12</accession>
<dbReference type="GO" id="GO:0006355">
    <property type="term" value="P:regulation of DNA-templated transcription"/>
    <property type="evidence" value="ECO:0007669"/>
    <property type="project" value="InterPro"/>
</dbReference>
<comment type="caution">
    <text evidence="8">The sequence shown here is derived from an EMBL/GenBank/DDBJ whole genome shotgun (WGS) entry which is preliminary data.</text>
</comment>
<evidence type="ECO:0000256" key="5">
    <source>
        <dbReference type="PROSITE-ProRule" id="PRU00169"/>
    </source>
</evidence>
<dbReference type="SMART" id="SM00448">
    <property type="entry name" value="REC"/>
    <property type="match status" value="1"/>
</dbReference>
<proteinExistence type="predicted"/>
<dbReference type="SUPFAM" id="SSF46894">
    <property type="entry name" value="C-terminal effector domain of the bipartite response regulators"/>
    <property type="match status" value="1"/>
</dbReference>
<dbReference type="Gene3D" id="3.40.50.2300">
    <property type="match status" value="1"/>
</dbReference>
<dbReference type="CDD" id="cd06170">
    <property type="entry name" value="LuxR_C_like"/>
    <property type="match status" value="1"/>
</dbReference>
<dbReference type="OrthoDB" id="9808843at2"/>
<dbReference type="InterPro" id="IPR016032">
    <property type="entry name" value="Sig_transdc_resp-reg_C-effctor"/>
</dbReference>
<evidence type="ECO:0000256" key="4">
    <source>
        <dbReference type="ARBA" id="ARBA00023163"/>
    </source>
</evidence>
<dbReference type="InterPro" id="IPR000792">
    <property type="entry name" value="Tscrpt_reg_LuxR_C"/>
</dbReference>
<feature type="domain" description="HTH luxR-type" evidence="6">
    <location>
        <begin position="148"/>
        <end position="213"/>
    </location>
</feature>
<dbReference type="STRING" id="2064.TR51_29965"/>
<keyword evidence="4" id="KW-0804">Transcription</keyword>
<dbReference type="PROSITE" id="PS00622">
    <property type="entry name" value="HTH_LUXR_1"/>
    <property type="match status" value="1"/>
</dbReference>
<dbReference type="CDD" id="cd17535">
    <property type="entry name" value="REC_NarL-like"/>
    <property type="match status" value="1"/>
</dbReference>
<dbReference type="GO" id="GO:0000160">
    <property type="term" value="P:phosphorelay signal transduction system"/>
    <property type="evidence" value="ECO:0007669"/>
    <property type="project" value="InterPro"/>
</dbReference>
<evidence type="ECO:0000259" key="7">
    <source>
        <dbReference type="PROSITE" id="PS50110"/>
    </source>
</evidence>
<protein>
    <submittedName>
        <fullName evidence="8">Transcriptional regulator</fullName>
    </submittedName>
</protein>
<dbReference type="InterPro" id="IPR001789">
    <property type="entry name" value="Sig_transdc_resp-reg_receiver"/>
</dbReference>
<keyword evidence="9" id="KW-1185">Reference proteome</keyword>
<dbReference type="InterPro" id="IPR058245">
    <property type="entry name" value="NreC/VraR/RcsB-like_REC"/>
</dbReference>
<dbReference type="SMART" id="SM00421">
    <property type="entry name" value="HTH_LUXR"/>
    <property type="match status" value="1"/>
</dbReference>
<feature type="domain" description="Response regulatory" evidence="7">
    <location>
        <begin position="5"/>
        <end position="120"/>
    </location>
</feature>
<evidence type="ECO:0000256" key="3">
    <source>
        <dbReference type="ARBA" id="ARBA00023125"/>
    </source>
</evidence>
<dbReference type="PROSITE" id="PS50043">
    <property type="entry name" value="HTH_LUXR_2"/>
    <property type="match status" value="1"/>
</dbReference>
<dbReference type="SUPFAM" id="SSF52172">
    <property type="entry name" value="CheY-like"/>
    <property type="match status" value="1"/>
</dbReference>
<sequence>MPPTRVLIVDDEVLVRSGLGLIVGSAPDLDVVGGCSGGQAEQQARALAPDVVLLDVRMPDLDGISVLRRLRALPDPPVVAMLTTFDTDEYIGTALRAGAAGFLLKDTAPEQLVHAVRVLAAGGSVLSPTVARTVISGYVDGGGPDLTATALTHRLTGRELDVLALLGEGLSNAEIADRLFLGTGTVKDHISAILAKLGAANRVQAAVVAHRAGLVRERRDGE</sequence>
<reference evidence="8 9" key="1">
    <citation type="submission" date="2015-02" db="EMBL/GenBank/DDBJ databases">
        <title>Draft genome sequence of Kitasatospora griseola MF730-N6, a bafilomycin, terpentecin and satosporin producer.</title>
        <authorList>
            <person name="Arens J.C."/>
            <person name="Haltli B."/>
            <person name="Kerr R.G."/>
        </authorList>
    </citation>
    <scope>NUCLEOTIDE SEQUENCE [LARGE SCALE GENOMIC DNA]</scope>
    <source>
        <strain evidence="8 9">MF730-N6</strain>
    </source>
</reference>
<dbReference type="AlphaFoldDB" id="A0A0D0NV12"/>
<dbReference type="GO" id="GO:0003677">
    <property type="term" value="F:DNA binding"/>
    <property type="evidence" value="ECO:0007669"/>
    <property type="project" value="UniProtKB-KW"/>
</dbReference>
<dbReference type="InterPro" id="IPR011006">
    <property type="entry name" value="CheY-like_superfamily"/>
</dbReference>
<gene>
    <name evidence="8" type="ORF">TR51_29965</name>
</gene>
<evidence type="ECO:0000313" key="9">
    <source>
        <dbReference type="Proteomes" id="UP000032066"/>
    </source>
</evidence>
<name>A0A0D0NV12_KITGR</name>
<dbReference type="PRINTS" id="PR00038">
    <property type="entry name" value="HTHLUXR"/>
</dbReference>